<dbReference type="PANTHER" id="PTHR46825:SF12">
    <property type="entry name" value="PENICILLIN-BINDING PROTEIN 4"/>
    <property type="match status" value="1"/>
</dbReference>
<evidence type="ECO:0000259" key="1">
    <source>
        <dbReference type="Pfam" id="PF00144"/>
    </source>
</evidence>
<evidence type="ECO:0000313" key="2">
    <source>
        <dbReference type="EMBL" id="GGA87853.1"/>
    </source>
</evidence>
<sequence length="427" mass="46476">MAEQHVQGMSVAVIKNYRIEWAEGFGLANAKSSAKVSRHTKFQAASISKPIAALAALKLADQGLVDLDTDINNYLSAWQLNYESFSTDQKVTLRHILSHTSGLTVDGFPGYQRGSVYPSDIEILNGQGNTAPVTLGTAPGKEMRYSGGAYTVMELLIEDVAKQSFDSYMAQQILGPLGMKQSTFAQPLPKQQWPQVSAAFDAQGKQLEGDWHGYPEQAAAGLWTTPTDLAKYIIAVQNAVAKRQQTILQAPSVKQMLTPQIGGWGLGPNLSETNSGQVFKHSGKNAGFTNEFIAYSATGDGLVIMANSDGAGPVIEELKLAISAHYGWDLAEAMVIEPSSLNNKFEVAIAGDYVFEQDANLVMSISKAADTYQVHDRTNNERFYFVPTNSDELTNIESGSRIKLTTNEAGQLSGFVWAGRYRFLKQQ</sequence>
<name>A0A8J2XR62_9GAMM</name>
<protein>
    <recommendedName>
        <fullName evidence="1">Beta-lactamase-related domain-containing protein</fullName>
    </recommendedName>
</protein>
<dbReference type="Gene3D" id="3.40.710.10">
    <property type="entry name" value="DD-peptidase/beta-lactamase superfamily"/>
    <property type="match status" value="1"/>
</dbReference>
<comment type="caution">
    <text evidence="2">The sequence shown here is derived from an EMBL/GenBank/DDBJ whole genome shotgun (WGS) entry which is preliminary data.</text>
</comment>
<dbReference type="AlphaFoldDB" id="A0A8J2XR62"/>
<keyword evidence="3" id="KW-1185">Reference proteome</keyword>
<dbReference type="PANTHER" id="PTHR46825">
    <property type="entry name" value="D-ALANYL-D-ALANINE-CARBOXYPEPTIDASE/ENDOPEPTIDASE AMPH"/>
    <property type="match status" value="1"/>
</dbReference>
<dbReference type="EMBL" id="BMDX01000023">
    <property type="protein sequence ID" value="GGA87853.1"/>
    <property type="molecule type" value="Genomic_DNA"/>
</dbReference>
<dbReference type="InterPro" id="IPR012338">
    <property type="entry name" value="Beta-lactam/transpept-like"/>
</dbReference>
<organism evidence="2 3">
    <name type="scientific">Neiella marina</name>
    <dbReference type="NCBI Taxonomy" id="508461"/>
    <lineage>
        <taxon>Bacteria</taxon>
        <taxon>Pseudomonadati</taxon>
        <taxon>Pseudomonadota</taxon>
        <taxon>Gammaproteobacteria</taxon>
        <taxon>Alteromonadales</taxon>
        <taxon>Echinimonadaceae</taxon>
        <taxon>Neiella</taxon>
    </lineage>
</organism>
<dbReference type="Pfam" id="PF00144">
    <property type="entry name" value="Beta-lactamase"/>
    <property type="match status" value="1"/>
</dbReference>
<accession>A0A8J2XR62</accession>
<gene>
    <name evidence="2" type="ORF">GCM10011369_32410</name>
</gene>
<dbReference type="SUPFAM" id="SSF56601">
    <property type="entry name" value="beta-lactamase/transpeptidase-like"/>
    <property type="match status" value="1"/>
</dbReference>
<evidence type="ECO:0000313" key="3">
    <source>
        <dbReference type="Proteomes" id="UP000619743"/>
    </source>
</evidence>
<dbReference type="InterPro" id="IPR050491">
    <property type="entry name" value="AmpC-like"/>
</dbReference>
<proteinExistence type="predicted"/>
<reference evidence="3" key="1">
    <citation type="journal article" date="2019" name="Int. J. Syst. Evol. Microbiol.">
        <title>The Global Catalogue of Microorganisms (GCM) 10K type strain sequencing project: providing services to taxonomists for standard genome sequencing and annotation.</title>
        <authorList>
            <consortium name="The Broad Institute Genomics Platform"/>
            <consortium name="The Broad Institute Genome Sequencing Center for Infectious Disease"/>
            <person name="Wu L."/>
            <person name="Ma J."/>
        </authorList>
    </citation>
    <scope>NUCLEOTIDE SEQUENCE [LARGE SCALE GENOMIC DNA]</scope>
    <source>
        <strain evidence="3">CGMCC 1.10130</strain>
    </source>
</reference>
<dbReference type="Proteomes" id="UP000619743">
    <property type="component" value="Unassembled WGS sequence"/>
</dbReference>
<feature type="domain" description="Beta-lactamase-related" evidence="1">
    <location>
        <begin position="1"/>
        <end position="312"/>
    </location>
</feature>
<dbReference type="InterPro" id="IPR001466">
    <property type="entry name" value="Beta-lactam-related"/>
</dbReference>